<dbReference type="OrthoDB" id="10258769at2759"/>
<organism evidence="3 4">
    <name type="scientific">Giardia intestinalis (strain P15)</name>
    <name type="common">Giardia lamblia</name>
    <dbReference type="NCBI Taxonomy" id="658858"/>
    <lineage>
        <taxon>Eukaryota</taxon>
        <taxon>Metamonada</taxon>
        <taxon>Diplomonadida</taxon>
        <taxon>Hexamitidae</taxon>
        <taxon>Giardiinae</taxon>
        <taxon>Giardia</taxon>
    </lineage>
</organism>
<protein>
    <submittedName>
        <fullName evidence="3">Uncharacterized protein</fullName>
    </submittedName>
</protein>
<keyword evidence="1" id="KW-0175">Coiled coil</keyword>
<evidence type="ECO:0000313" key="3">
    <source>
        <dbReference type="EMBL" id="EFO64163.1"/>
    </source>
</evidence>
<proteinExistence type="predicted"/>
<gene>
    <name evidence="3" type="ORF">GLP15_2841</name>
</gene>
<dbReference type="Proteomes" id="UP000008974">
    <property type="component" value="Unassembled WGS sequence"/>
</dbReference>
<sequence length="422" mass="48766">MVSLLDSALSRHDLHLLTSPRVMVAFARLGMSPEELEYDLRAQAQDKNCDLYLGETRDKLNAVKQMVEYIDKYGVTEEEGMLYSLESLVSANPLANEVIELCAFYKRQSIQKVDHNHDEFNVEEHPFINTWSDKGRTKPSNPLKKVHASPEHPRIQRTSRVLSPSQSLSFEDRIAQKRASISAEKARMIAKVEAALQTHARDMEAQTTHQQEKAVKRYAALERLLKEKEEARQTHLLKQHLSAQRRENAVKTLAEIDLNRATLLQYNLHVKELKRWRFLELRDCEREQQRQKGLLNSFYADVVRHRREERLAKKQKLAEMAIAAKQKVFSLLDHQAIINACHRGLQMRDSLTNETTKLSSHTITASGHLPEQKSEWSQKLVHAHNDTSPKNRLRLSKSLCRNSEECEDVFYITTAEPLRPVL</sequence>
<name>E1F048_GIAIA</name>
<dbReference type="VEuPathDB" id="GiardiaDB:GLP15_2841"/>
<dbReference type="OMA" id="NACHRGL"/>
<comment type="caution">
    <text evidence="3">The sequence shown here is derived from an EMBL/GenBank/DDBJ whole genome shotgun (WGS) entry which is preliminary data.</text>
</comment>
<reference evidence="3 4" key="1">
    <citation type="journal article" date="2010" name="BMC Genomics">
        <title>Genome analysis and comparative genomics of a Giardia intestinalis assemblage E isolate.</title>
        <authorList>
            <person name="Jerlstrom-Hultqvist J."/>
            <person name="Franzen O."/>
            <person name="Ankarklev J."/>
            <person name="Xu F."/>
            <person name="Nohynkova E."/>
            <person name="Andersson J.O."/>
            <person name="Svard S.G."/>
            <person name="Andersson B."/>
        </authorList>
    </citation>
    <scope>NUCLEOTIDE SEQUENCE [LARGE SCALE GENOMIC DNA]</scope>
    <source>
        <strain evidence="3 4">P15</strain>
    </source>
</reference>
<evidence type="ECO:0000256" key="1">
    <source>
        <dbReference type="SAM" id="Coils"/>
    </source>
</evidence>
<accession>E1F048</accession>
<dbReference type="EMBL" id="ACVC01000103">
    <property type="protein sequence ID" value="EFO64163.1"/>
    <property type="molecule type" value="Genomic_DNA"/>
</dbReference>
<feature type="coiled-coil region" evidence="1">
    <location>
        <begin position="211"/>
        <end position="238"/>
    </location>
</feature>
<evidence type="ECO:0000256" key="2">
    <source>
        <dbReference type="SAM" id="MobiDB-lite"/>
    </source>
</evidence>
<evidence type="ECO:0000313" key="4">
    <source>
        <dbReference type="Proteomes" id="UP000008974"/>
    </source>
</evidence>
<dbReference type="AlphaFoldDB" id="E1F048"/>
<feature type="region of interest" description="Disordered" evidence="2">
    <location>
        <begin position="131"/>
        <end position="159"/>
    </location>
</feature>